<dbReference type="SMART" id="SM00454">
    <property type="entry name" value="SAM"/>
    <property type="match status" value="1"/>
</dbReference>
<accession>A0A1B6DPM5</accession>
<name>A0A1B6DPM5_9HEMI</name>
<dbReference type="EMBL" id="GEDC01009662">
    <property type="protein sequence ID" value="JAS27636.1"/>
    <property type="molecule type" value="Transcribed_RNA"/>
</dbReference>
<dbReference type="PANTHER" id="PTHR46829:SF1">
    <property type="entry name" value="STERILE ALPHA MOTIF DOMAIN-CONTAINING PROTEIN 15"/>
    <property type="match status" value="1"/>
</dbReference>
<dbReference type="PROSITE" id="PS50105">
    <property type="entry name" value="SAM_DOMAIN"/>
    <property type="match status" value="1"/>
</dbReference>
<evidence type="ECO:0000313" key="2">
    <source>
        <dbReference type="EMBL" id="JAS27636.1"/>
    </source>
</evidence>
<dbReference type="PANTHER" id="PTHR46829">
    <property type="entry name" value="STERILE ALPHA MOTIF DOMAIN-CONTAINING PROTEIN 15"/>
    <property type="match status" value="1"/>
</dbReference>
<proteinExistence type="predicted"/>
<sequence>MENKSTPKRKIRLKSLPNSLKKNIVKFKSNDSFPLNAPEKLVDIIGMTMEHFYILPPACSWTLDEVLDWLEYELGLPQYKQSFAKNNISGNKLCHLNASTLPKMNIQDFDHIKIITENVRKVLHVKEIPFNTTIDRSREDPYLMYLKYIFWTGGAYKPMGILDYWRKAGLIAPKAPGKCRWYSMEASLKYPRIHVPDLASYRMRNIYYCVHNPKYKGFDLHSRGQKFFMVS</sequence>
<dbReference type="InterPro" id="IPR001660">
    <property type="entry name" value="SAM"/>
</dbReference>
<dbReference type="InterPro" id="IPR013761">
    <property type="entry name" value="SAM/pointed_sf"/>
</dbReference>
<dbReference type="SUPFAM" id="SSF47769">
    <property type="entry name" value="SAM/Pointed domain"/>
    <property type="match status" value="1"/>
</dbReference>
<feature type="domain" description="SAM" evidence="1">
    <location>
        <begin position="61"/>
        <end position="125"/>
    </location>
</feature>
<dbReference type="AlphaFoldDB" id="A0A1B6DPM5"/>
<evidence type="ECO:0000259" key="1">
    <source>
        <dbReference type="PROSITE" id="PS50105"/>
    </source>
</evidence>
<dbReference type="Pfam" id="PF07647">
    <property type="entry name" value="SAM_2"/>
    <property type="match status" value="1"/>
</dbReference>
<dbReference type="Gene3D" id="1.10.150.50">
    <property type="entry name" value="Transcription Factor, Ets-1"/>
    <property type="match status" value="1"/>
</dbReference>
<protein>
    <recommendedName>
        <fullName evidence="1">SAM domain-containing protein</fullName>
    </recommendedName>
</protein>
<gene>
    <name evidence="2" type="ORF">g.1483</name>
</gene>
<organism evidence="2">
    <name type="scientific">Clastoptera arizonana</name>
    <name type="common">Arizona spittle bug</name>
    <dbReference type="NCBI Taxonomy" id="38151"/>
    <lineage>
        <taxon>Eukaryota</taxon>
        <taxon>Metazoa</taxon>
        <taxon>Ecdysozoa</taxon>
        <taxon>Arthropoda</taxon>
        <taxon>Hexapoda</taxon>
        <taxon>Insecta</taxon>
        <taxon>Pterygota</taxon>
        <taxon>Neoptera</taxon>
        <taxon>Paraneoptera</taxon>
        <taxon>Hemiptera</taxon>
        <taxon>Auchenorrhyncha</taxon>
        <taxon>Cercopoidea</taxon>
        <taxon>Clastopteridae</taxon>
        <taxon>Clastoptera</taxon>
    </lineage>
</organism>
<reference evidence="2" key="1">
    <citation type="submission" date="2015-12" db="EMBL/GenBank/DDBJ databases">
        <title>De novo transcriptome assembly of four potential Pierce s Disease insect vectors from Arizona vineyards.</title>
        <authorList>
            <person name="Tassone E.E."/>
        </authorList>
    </citation>
    <scope>NUCLEOTIDE SEQUENCE</scope>
</reference>